<evidence type="ECO:0000256" key="7">
    <source>
        <dbReference type="SAM" id="SignalP"/>
    </source>
</evidence>
<evidence type="ECO:0000313" key="9">
    <source>
        <dbReference type="Proteomes" id="UP000193144"/>
    </source>
</evidence>
<feature type="compositionally biased region" description="Low complexity" evidence="5">
    <location>
        <begin position="72"/>
        <end position="97"/>
    </location>
</feature>
<protein>
    <submittedName>
        <fullName evidence="8">Uncharacterized protein</fullName>
    </submittedName>
</protein>
<dbReference type="AlphaFoldDB" id="A0A1Y1YF87"/>
<dbReference type="OrthoDB" id="3800286at2759"/>
<accession>A0A1Y1YF87</accession>
<evidence type="ECO:0000313" key="8">
    <source>
        <dbReference type="EMBL" id="ORX96647.1"/>
    </source>
</evidence>
<dbReference type="InterPro" id="IPR051694">
    <property type="entry name" value="Immunoregulatory_rcpt-like"/>
</dbReference>
<feature type="transmembrane region" description="Helical" evidence="6">
    <location>
        <begin position="138"/>
        <end position="161"/>
    </location>
</feature>
<organism evidence="8 9">
    <name type="scientific">Clohesyomyces aquaticus</name>
    <dbReference type="NCBI Taxonomy" id="1231657"/>
    <lineage>
        <taxon>Eukaryota</taxon>
        <taxon>Fungi</taxon>
        <taxon>Dikarya</taxon>
        <taxon>Ascomycota</taxon>
        <taxon>Pezizomycotina</taxon>
        <taxon>Dothideomycetes</taxon>
        <taxon>Pleosporomycetidae</taxon>
        <taxon>Pleosporales</taxon>
        <taxon>Lindgomycetaceae</taxon>
        <taxon>Clohesyomyces</taxon>
    </lineage>
</organism>
<evidence type="ECO:0000256" key="2">
    <source>
        <dbReference type="ARBA" id="ARBA00022692"/>
    </source>
</evidence>
<dbReference type="PANTHER" id="PTHR15549:SF6">
    <property type="entry name" value="MID2 DOMAIN-CONTAINING PROTEIN"/>
    <property type="match status" value="1"/>
</dbReference>
<evidence type="ECO:0000256" key="3">
    <source>
        <dbReference type="ARBA" id="ARBA00022989"/>
    </source>
</evidence>
<feature type="region of interest" description="Disordered" evidence="5">
    <location>
        <begin position="195"/>
        <end position="221"/>
    </location>
</feature>
<proteinExistence type="predicted"/>
<dbReference type="Proteomes" id="UP000193144">
    <property type="component" value="Unassembled WGS sequence"/>
</dbReference>
<comment type="caution">
    <text evidence="8">The sequence shown here is derived from an EMBL/GenBank/DDBJ whole genome shotgun (WGS) entry which is preliminary data.</text>
</comment>
<feature type="signal peptide" evidence="7">
    <location>
        <begin position="1"/>
        <end position="23"/>
    </location>
</feature>
<feature type="compositionally biased region" description="Low complexity" evidence="5">
    <location>
        <begin position="195"/>
        <end position="207"/>
    </location>
</feature>
<sequence>MRFTTLILYIAIAIIYLSSPTTAAPCNHHRAFNRLQLLPRQAIPDKTGQTGNEPAPVRPDSIPLPQPTTNATFTSSPTLTSTSTSTTTATTVPKPTTFIPGPSGNGNTNFPNQIGNQPLPLPTPFPIASPTFTLSTGAIAGISTGCGALALLFVSIGFCIYRRRRRIDVAEIPIRRSKLGSRLGFRLFGDAISPSRAGSRRGSAVSVKSDGSRSRSPTQGKKLEAGWLDKSIIGRPKPAWLENGFLSVPKPGFLKEESKRVDEDSAPWVDKETISKPRPARPRSAEPLGRMSGMGLGMGYLK</sequence>
<name>A0A1Y1YF87_9PLEO</name>
<dbReference type="GO" id="GO:0071944">
    <property type="term" value="C:cell periphery"/>
    <property type="evidence" value="ECO:0007669"/>
    <property type="project" value="UniProtKB-ARBA"/>
</dbReference>
<keyword evidence="9" id="KW-1185">Reference proteome</keyword>
<feature type="region of interest" description="Disordered" evidence="5">
    <location>
        <begin position="257"/>
        <end position="302"/>
    </location>
</feature>
<feature type="compositionally biased region" description="Basic and acidic residues" evidence="5">
    <location>
        <begin position="257"/>
        <end position="275"/>
    </location>
</feature>
<evidence type="ECO:0000256" key="5">
    <source>
        <dbReference type="SAM" id="MobiDB-lite"/>
    </source>
</evidence>
<keyword evidence="2 6" id="KW-0812">Transmembrane</keyword>
<evidence type="ECO:0000256" key="1">
    <source>
        <dbReference type="ARBA" id="ARBA00004167"/>
    </source>
</evidence>
<feature type="compositionally biased region" description="Gly residues" evidence="5">
    <location>
        <begin position="292"/>
        <end position="302"/>
    </location>
</feature>
<gene>
    <name evidence="8" type="ORF">BCR34DRAFT_607567</name>
</gene>
<evidence type="ECO:0000256" key="6">
    <source>
        <dbReference type="SAM" id="Phobius"/>
    </source>
</evidence>
<keyword evidence="7" id="KW-0732">Signal</keyword>
<comment type="subcellular location">
    <subcellularLocation>
        <location evidence="1">Membrane</location>
        <topology evidence="1">Single-pass membrane protein</topology>
    </subcellularLocation>
</comment>
<evidence type="ECO:0000256" key="4">
    <source>
        <dbReference type="ARBA" id="ARBA00023136"/>
    </source>
</evidence>
<feature type="chain" id="PRO_5013322308" evidence="7">
    <location>
        <begin position="24"/>
        <end position="302"/>
    </location>
</feature>
<keyword evidence="4 6" id="KW-0472">Membrane</keyword>
<feature type="region of interest" description="Disordered" evidence="5">
    <location>
        <begin position="70"/>
        <end position="102"/>
    </location>
</feature>
<dbReference type="PANTHER" id="PTHR15549">
    <property type="entry name" value="PAIRED IMMUNOGLOBULIN-LIKE TYPE 2 RECEPTOR"/>
    <property type="match status" value="1"/>
</dbReference>
<feature type="region of interest" description="Disordered" evidence="5">
    <location>
        <begin position="44"/>
        <end position="63"/>
    </location>
</feature>
<reference evidence="8 9" key="1">
    <citation type="submission" date="2016-07" db="EMBL/GenBank/DDBJ databases">
        <title>Pervasive Adenine N6-methylation of Active Genes in Fungi.</title>
        <authorList>
            <consortium name="DOE Joint Genome Institute"/>
            <person name="Mondo S.J."/>
            <person name="Dannebaum R.O."/>
            <person name="Kuo R.C."/>
            <person name="Labutti K."/>
            <person name="Haridas S."/>
            <person name="Kuo A."/>
            <person name="Salamov A."/>
            <person name="Ahrendt S.R."/>
            <person name="Lipzen A."/>
            <person name="Sullivan W."/>
            <person name="Andreopoulos W.B."/>
            <person name="Clum A."/>
            <person name="Lindquist E."/>
            <person name="Daum C."/>
            <person name="Ramamoorthy G.K."/>
            <person name="Gryganskyi A."/>
            <person name="Culley D."/>
            <person name="Magnuson J.K."/>
            <person name="James T.Y."/>
            <person name="O'Malley M.A."/>
            <person name="Stajich J.E."/>
            <person name="Spatafora J.W."/>
            <person name="Visel A."/>
            <person name="Grigoriev I.V."/>
        </authorList>
    </citation>
    <scope>NUCLEOTIDE SEQUENCE [LARGE SCALE GENOMIC DNA]</scope>
    <source>
        <strain evidence="8 9">CBS 115471</strain>
    </source>
</reference>
<dbReference type="GO" id="GO:0016020">
    <property type="term" value="C:membrane"/>
    <property type="evidence" value="ECO:0007669"/>
    <property type="project" value="UniProtKB-SubCell"/>
</dbReference>
<dbReference type="EMBL" id="MCFA01000251">
    <property type="protein sequence ID" value="ORX96647.1"/>
    <property type="molecule type" value="Genomic_DNA"/>
</dbReference>
<keyword evidence="3 6" id="KW-1133">Transmembrane helix</keyword>